<keyword evidence="5 6" id="KW-0863">Zinc-finger</keyword>
<keyword evidence="5 6" id="KW-0479">Metal-binding</keyword>
<dbReference type="PANTHER" id="PTHR11594">
    <property type="entry name" value="40S RIBOSOMAL PROTEIN S27"/>
    <property type="match status" value="1"/>
</dbReference>
<dbReference type="InterPro" id="IPR000592">
    <property type="entry name" value="Ribosomal_eS27"/>
</dbReference>
<feature type="binding site" evidence="5">
    <location>
        <position position="20"/>
    </location>
    <ligand>
        <name>Zn(2+)</name>
        <dbReference type="ChEBI" id="CHEBI:29105"/>
    </ligand>
</feature>
<feature type="binding site" evidence="5">
    <location>
        <position position="23"/>
    </location>
    <ligand>
        <name>Zn(2+)</name>
        <dbReference type="ChEBI" id="CHEBI:29105"/>
    </ligand>
</feature>
<keyword evidence="4 5" id="KW-0687">Ribonucleoprotein</keyword>
<name>A0A2R7Y3R5_9CREN</name>
<evidence type="ECO:0000256" key="6">
    <source>
        <dbReference type="RuleBase" id="RU000671"/>
    </source>
</evidence>
<dbReference type="Gene3D" id="2.20.25.100">
    <property type="entry name" value="Zn-binding ribosomal proteins"/>
    <property type="match status" value="1"/>
</dbReference>
<dbReference type="Pfam" id="PF01667">
    <property type="entry name" value="Ribosomal_S27e"/>
    <property type="match status" value="1"/>
</dbReference>
<dbReference type="GO" id="GO:0003735">
    <property type="term" value="F:structural constituent of ribosome"/>
    <property type="evidence" value="ECO:0007669"/>
    <property type="project" value="InterPro"/>
</dbReference>
<dbReference type="AlphaFoldDB" id="A0A2R7Y3R5"/>
<comment type="caution">
    <text evidence="7">The sequence shown here is derived from an EMBL/GenBank/DDBJ whole genome shotgun (WGS) entry which is preliminary data.</text>
</comment>
<dbReference type="EMBL" id="NBVN01000004">
    <property type="protein sequence ID" value="PUA32164.1"/>
    <property type="molecule type" value="Genomic_DNA"/>
</dbReference>
<organism evidence="7 8">
    <name type="scientific">Zestosphaera tikiterensis</name>
    <dbReference type="NCBI Taxonomy" id="1973259"/>
    <lineage>
        <taxon>Archaea</taxon>
        <taxon>Thermoproteota</taxon>
        <taxon>Thermoprotei</taxon>
        <taxon>Desulfurococcales</taxon>
        <taxon>Desulfurococcaceae</taxon>
        <taxon>Zestosphaera</taxon>
    </lineage>
</organism>
<comment type="similarity">
    <text evidence="1 5 6">Belongs to the eukaryotic ribosomal protein eS27 family.</text>
</comment>
<evidence type="ECO:0000256" key="3">
    <source>
        <dbReference type="ARBA" id="ARBA00022980"/>
    </source>
</evidence>
<dbReference type="GO" id="GO:1990904">
    <property type="term" value="C:ribonucleoprotein complex"/>
    <property type="evidence" value="ECO:0007669"/>
    <property type="project" value="UniProtKB-KW"/>
</dbReference>
<evidence type="ECO:0000313" key="8">
    <source>
        <dbReference type="Proteomes" id="UP000244093"/>
    </source>
</evidence>
<keyword evidence="2 5" id="KW-0862">Zinc</keyword>
<gene>
    <name evidence="5" type="primary">rps27e</name>
    <name evidence="7" type="ORF">B7O98_05695</name>
</gene>
<dbReference type="InterPro" id="IPR011332">
    <property type="entry name" value="Ribosomal_zn-bd"/>
</dbReference>
<proteinExistence type="inferred from homology"/>
<evidence type="ECO:0000256" key="2">
    <source>
        <dbReference type="ARBA" id="ARBA00022833"/>
    </source>
</evidence>
<evidence type="ECO:0000256" key="1">
    <source>
        <dbReference type="ARBA" id="ARBA00010919"/>
    </source>
</evidence>
<dbReference type="GO" id="GO:0005840">
    <property type="term" value="C:ribosome"/>
    <property type="evidence" value="ECO:0007669"/>
    <property type="project" value="UniProtKB-KW"/>
</dbReference>
<comment type="subunit">
    <text evidence="5">Part of the 30S ribosomal subunit.</text>
</comment>
<feature type="zinc finger region" description="C4-type" evidence="5">
    <location>
        <begin position="20"/>
        <end position="42"/>
    </location>
</feature>
<dbReference type="GO" id="GO:0006412">
    <property type="term" value="P:translation"/>
    <property type="evidence" value="ECO:0007669"/>
    <property type="project" value="UniProtKB-UniRule"/>
</dbReference>
<dbReference type="Proteomes" id="UP000244093">
    <property type="component" value="Unassembled WGS sequence"/>
</dbReference>
<feature type="binding site" evidence="5">
    <location>
        <position position="42"/>
    </location>
    <ligand>
        <name>Zn(2+)</name>
        <dbReference type="ChEBI" id="CHEBI:29105"/>
    </ligand>
</feature>
<comment type="cofactor">
    <cofactor evidence="5 6">
        <name>Zn(2+)</name>
        <dbReference type="ChEBI" id="CHEBI:29105"/>
    </cofactor>
    <text evidence="5 6">Binds 1 zinc ion per subunit.</text>
</comment>
<sequence length="65" mass="7142">MKRSKVLIPMPRSKFLKIKCPSCGNEQIVFDHATFPVRCLICGTQLVKPTGGKAEVLGDVIKILS</sequence>
<protein>
    <recommendedName>
        <fullName evidence="5">Small ribosomal subunit protein eS27</fullName>
    </recommendedName>
</protein>
<keyword evidence="3 5" id="KW-0689">Ribosomal protein</keyword>
<feature type="binding site" evidence="5">
    <location>
        <position position="39"/>
    </location>
    <ligand>
        <name>Zn(2+)</name>
        <dbReference type="ChEBI" id="CHEBI:29105"/>
    </ligand>
</feature>
<reference evidence="7 8" key="1">
    <citation type="journal article" date="2018" name="Syst. Appl. Microbiol.">
        <title>A new symbiotic nanoarchaeote (Candidatus Nanoclepta minutus) and its host (Zestosphaera tikiterensis gen. nov., sp. nov.) from a New Zealand hot spring.</title>
        <authorList>
            <person name="St John E."/>
            <person name="Liu Y."/>
            <person name="Podar M."/>
            <person name="Stott M.B."/>
            <person name="Meneghin J."/>
            <person name="Chen Z."/>
            <person name="Lagutin K."/>
            <person name="Mitchell K."/>
            <person name="Reysenbach A.L."/>
        </authorList>
    </citation>
    <scope>NUCLEOTIDE SEQUENCE [LARGE SCALE GENOMIC DNA]</scope>
    <source>
        <strain evidence="7">NZ3</strain>
    </source>
</reference>
<dbReference type="SUPFAM" id="SSF57829">
    <property type="entry name" value="Zn-binding ribosomal proteins"/>
    <property type="match status" value="1"/>
</dbReference>
<evidence type="ECO:0000256" key="5">
    <source>
        <dbReference type="HAMAP-Rule" id="MF_00371"/>
    </source>
</evidence>
<dbReference type="HAMAP" id="MF_00371">
    <property type="entry name" value="Ribosomal_eS27"/>
    <property type="match status" value="1"/>
</dbReference>
<dbReference type="NCBIfam" id="NF001629">
    <property type="entry name" value="PRK00415.1"/>
    <property type="match status" value="1"/>
</dbReference>
<dbReference type="InterPro" id="IPR023407">
    <property type="entry name" value="Ribosomal_eS27_Zn-bd_dom_sf"/>
</dbReference>
<evidence type="ECO:0000313" key="7">
    <source>
        <dbReference type="EMBL" id="PUA32164.1"/>
    </source>
</evidence>
<dbReference type="PROSITE" id="PS01168">
    <property type="entry name" value="RIBOSOMAL_S27E"/>
    <property type="match status" value="1"/>
</dbReference>
<dbReference type="GO" id="GO:0008270">
    <property type="term" value="F:zinc ion binding"/>
    <property type="evidence" value="ECO:0007669"/>
    <property type="project" value="UniProtKB-UniRule"/>
</dbReference>
<accession>A0A2R7Y3R5</accession>
<evidence type="ECO:0000256" key="4">
    <source>
        <dbReference type="ARBA" id="ARBA00023274"/>
    </source>
</evidence>